<dbReference type="SUPFAM" id="SSF142906">
    <property type="entry name" value="YjbR-like"/>
    <property type="match status" value="1"/>
</dbReference>
<sequence length="134" mass="15121">MTPEALRAACLDFNGAAEENPFSRHPEVTTFKVGGKIFALTTLDDKPLTVSLKCDPELALRLRAAHPDAIVGGYHLNKRHWNTVTLDGSVPDRLVREMIEDSYDLIVAKLPRADRVKLDWPGERERERERESDA</sequence>
<keyword evidence="1" id="KW-0238">DNA-binding</keyword>
<evidence type="ECO:0000313" key="2">
    <source>
        <dbReference type="Proteomes" id="UP000481583"/>
    </source>
</evidence>
<dbReference type="Pfam" id="PF04237">
    <property type="entry name" value="YjbR"/>
    <property type="match status" value="1"/>
</dbReference>
<dbReference type="PANTHER" id="PTHR35145">
    <property type="entry name" value="CYTOPLASMIC PROTEIN-RELATED"/>
    <property type="match status" value="1"/>
</dbReference>
<organism evidence="1 2">
    <name type="scientific">Streptomyces coryli</name>
    <dbReference type="NCBI Taxonomy" id="1128680"/>
    <lineage>
        <taxon>Bacteria</taxon>
        <taxon>Bacillati</taxon>
        <taxon>Actinomycetota</taxon>
        <taxon>Actinomycetes</taxon>
        <taxon>Kitasatosporales</taxon>
        <taxon>Streptomycetaceae</taxon>
        <taxon>Streptomyces</taxon>
    </lineage>
</organism>
<dbReference type="PANTHER" id="PTHR35145:SF1">
    <property type="entry name" value="CYTOPLASMIC PROTEIN"/>
    <property type="match status" value="1"/>
</dbReference>
<dbReference type="InterPro" id="IPR007351">
    <property type="entry name" value="YjbR"/>
</dbReference>
<accession>A0A6G4U938</accession>
<dbReference type="InterPro" id="IPR058532">
    <property type="entry name" value="YjbR/MT2646/Rv2570-like"/>
</dbReference>
<evidence type="ECO:0000313" key="1">
    <source>
        <dbReference type="EMBL" id="NGN68522.1"/>
    </source>
</evidence>
<protein>
    <submittedName>
        <fullName evidence="1">MmcQ/YjbR family DNA-binding protein</fullName>
    </submittedName>
</protein>
<gene>
    <name evidence="1" type="ORF">G5C51_32070</name>
</gene>
<dbReference type="AlphaFoldDB" id="A0A6G4U938"/>
<comment type="caution">
    <text evidence="1">The sequence shown here is derived from an EMBL/GenBank/DDBJ whole genome shotgun (WGS) entry which is preliminary data.</text>
</comment>
<keyword evidence="2" id="KW-1185">Reference proteome</keyword>
<dbReference type="InterPro" id="IPR038056">
    <property type="entry name" value="YjbR-like_sf"/>
</dbReference>
<dbReference type="GO" id="GO:0003677">
    <property type="term" value="F:DNA binding"/>
    <property type="evidence" value="ECO:0007669"/>
    <property type="project" value="UniProtKB-KW"/>
</dbReference>
<dbReference type="Proteomes" id="UP000481583">
    <property type="component" value="Unassembled WGS sequence"/>
</dbReference>
<dbReference type="EMBL" id="JAAKZV010000210">
    <property type="protein sequence ID" value="NGN68522.1"/>
    <property type="molecule type" value="Genomic_DNA"/>
</dbReference>
<proteinExistence type="predicted"/>
<reference evidence="1 2" key="1">
    <citation type="submission" date="2020-02" db="EMBL/GenBank/DDBJ databases">
        <title>Whole-genome analyses of novel actinobacteria.</title>
        <authorList>
            <person name="Sahin N."/>
        </authorList>
    </citation>
    <scope>NUCLEOTIDE SEQUENCE [LARGE SCALE GENOMIC DNA]</scope>
    <source>
        <strain evidence="1 2">A7024</strain>
    </source>
</reference>
<dbReference type="Gene3D" id="3.90.1150.30">
    <property type="match status" value="1"/>
</dbReference>
<name>A0A6G4U938_9ACTN</name>
<dbReference type="RefSeq" id="WP_165242549.1">
    <property type="nucleotide sequence ID" value="NZ_JAAKZV010000210.1"/>
</dbReference>